<organism evidence="2 3">
    <name type="scientific">Nonomuraea rosea</name>
    <dbReference type="NCBI Taxonomy" id="638574"/>
    <lineage>
        <taxon>Bacteria</taxon>
        <taxon>Bacillati</taxon>
        <taxon>Actinomycetota</taxon>
        <taxon>Actinomycetes</taxon>
        <taxon>Streptosporangiales</taxon>
        <taxon>Streptosporangiaceae</taxon>
        <taxon>Nonomuraea</taxon>
    </lineage>
</organism>
<protein>
    <submittedName>
        <fullName evidence="2">Uncharacterized protein</fullName>
    </submittedName>
</protein>
<gene>
    <name evidence="2" type="ORF">GCM10022419_090580</name>
</gene>
<keyword evidence="3" id="KW-1185">Reference proteome</keyword>
<proteinExistence type="predicted"/>
<dbReference type="Proteomes" id="UP001500630">
    <property type="component" value="Unassembled WGS sequence"/>
</dbReference>
<reference evidence="3" key="1">
    <citation type="journal article" date="2019" name="Int. J. Syst. Evol. Microbiol.">
        <title>The Global Catalogue of Microorganisms (GCM) 10K type strain sequencing project: providing services to taxonomists for standard genome sequencing and annotation.</title>
        <authorList>
            <consortium name="The Broad Institute Genomics Platform"/>
            <consortium name="The Broad Institute Genome Sequencing Center for Infectious Disease"/>
            <person name="Wu L."/>
            <person name="Ma J."/>
        </authorList>
    </citation>
    <scope>NUCLEOTIDE SEQUENCE [LARGE SCALE GENOMIC DNA]</scope>
    <source>
        <strain evidence="3">JCM 17326</strain>
    </source>
</reference>
<name>A0ABP6YYI0_9ACTN</name>
<comment type="caution">
    <text evidence="2">The sequence shown here is derived from an EMBL/GenBank/DDBJ whole genome shotgun (WGS) entry which is preliminary data.</text>
</comment>
<evidence type="ECO:0000313" key="2">
    <source>
        <dbReference type="EMBL" id="GAA3593465.1"/>
    </source>
</evidence>
<evidence type="ECO:0000313" key="3">
    <source>
        <dbReference type="Proteomes" id="UP001500630"/>
    </source>
</evidence>
<dbReference type="EMBL" id="BAABDQ010000028">
    <property type="protein sequence ID" value="GAA3593465.1"/>
    <property type="molecule type" value="Genomic_DNA"/>
</dbReference>
<accession>A0ABP6YYI0</accession>
<sequence length="106" mass="10718">MPRWPASQGSGGGVNRRRMRGCPSSGQRQVAGEALALGVGMARIRTAKAEAVRVRIGVSRIVMVVTVVVTAFEGAGGGGGIERGVGCADSGLIAAVALVAAAESWW</sequence>
<feature type="region of interest" description="Disordered" evidence="1">
    <location>
        <begin position="1"/>
        <end position="27"/>
    </location>
</feature>
<evidence type="ECO:0000256" key="1">
    <source>
        <dbReference type="SAM" id="MobiDB-lite"/>
    </source>
</evidence>